<dbReference type="RefSeq" id="WP_209971906.1">
    <property type="nucleotide sequence ID" value="NZ_JAGGLB010000007.1"/>
</dbReference>
<evidence type="ECO:0000256" key="1">
    <source>
        <dbReference type="ARBA" id="ARBA00004141"/>
    </source>
</evidence>
<feature type="transmembrane region" description="Helical" evidence="5">
    <location>
        <begin position="268"/>
        <end position="285"/>
    </location>
</feature>
<keyword evidence="4 5" id="KW-0472">Membrane</keyword>
<protein>
    <recommendedName>
        <fullName evidence="6">O-antigen ligase-related domain-containing protein</fullName>
    </recommendedName>
</protein>
<reference evidence="7 8" key="1">
    <citation type="submission" date="2021-03" db="EMBL/GenBank/DDBJ databases">
        <title>Genomic Encyclopedia of Type Strains, Phase IV (KMG-IV): sequencing the most valuable type-strain genomes for metagenomic binning, comparative biology and taxonomic classification.</title>
        <authorList>
            <person name="Goeker M."/>
        </authorList>
    </citation>
    <scope>NUCLEOTIDE SEQUENCE [LARGE SCALE GENOMIC DNA]</scope>
    <source>
        <strain evidence="7 8">DSM 26048</strain>
    </source>
</reference>
<evidence type="ECO:0000313" key="8">
    <source>
        <dbReference type="Proteomes" id="UP001519287"/>
    </source>
</evidence>
<dbReference type="InterPro" id="IPR051533">
    <property type="entry name" value="WaaL-like"/>
</dbReference>
<keyword evidence="3 5" id="KW-1133">Transmembrane helix</keyword>
<accession>A0ABS4IU97</accession>
<feature type="transmembrane region" description="Helical" evidence="5">
    <location>
        <begin position="86"/>
        <end position="105"/>
    </location>
</feature>
<feature type="transmembrane region" description="Helical" evidence="5">
    <location>
        <begin position="484"/>
        <end position="501"/>
    </location>
</feature>
<dbReference type="InterPro" id="IPR011990">
    <property type="entry name" value="TPR-like_helical_dom_sf"/>
</dbReference>
<gene>
    <name evidence="7" type="ORF">J2Z66_002759</name>
</gene>
<feature type="transmembrane region" description="Helical" evidence="5">
    <location>
        <begin position="111"/>
        <end position="128"/>
    </location>
</feature>
<feature type="transmembrane region" description="Helical" evidence="5">
    <location>
        <begin position="507"/>
        <end position="530"/>
    </location>
</feature>
<keyword evidence="2 5" id="KW-0812">Transmembrane</keyword>
<evidence type="ECO:0000256" key="4">
    <source>
        <dbReference type="ARBA" id="ARBA00023136"/>
    </source>
</evidence>
<feature type="transmembrane region" description="Helical" evidence="5">
    <location>
        <begin position="305"/>
        <end position="325"/>
    </location>
</feature>
<keyword evidence="8" id="KW-1185">Reference proteome</keyword>
<name>A0ABS4IU97_9BACL</name>
<dbReference type="SUPFAM" id="SSF48452">
    <property type="entry name" value="TPR-like"/>
    <property type="match status" value="1"/>
</dbReference>
<proteinExistence type="predicted"/>
<dbReference type="PANTHER" id="PTHR37422">
    <property type="entry name" value="TEICHURONIC ACID BIOSYNTHESIS PROTEIN TUAE"/>
    <property type="match status" value="1"/>
</dbReference>
<sequence>MVKKEKLDASALAEKSSLIYWLLISFVVMFLFWSPFKRALFNGNSYSFERSVYSSFIWSSIILLLVAVFFFYVWKWQTQRDALTVIVWLLPISYIISLITAVSHYYAMNMVYIQIMYACFFIVGIYLAKNKQGNSILSAALLTSGYVIVLFGMLNWIGNGKLAGSLVSWFVELENGVYRDAVMTDSNGLRLTAVFQYANSYAAYLIALLFASLFIIAKSRKWYIVGLNAFMLVPIIISFFLTLSRGAIVVIPVILLIILFFQKLNRQILYLVHMAVAFIASFLILQKLTDAGIQLHTQFSASVAGSNWLVLILVSLVVAGISILIQKFAAPYLESKLERFDGRKLTNFVVPFAAIILGIVGAILLFADTGASKLLPENIKTRIENINFAQHSVLERGTFYKDAVKVFKDYPIIGAGGGAWSELFEKYQNNPYISRQAHNFFLQYLVEVGLVGLLIFLAFLGLVFFLFIRSHIRNKSGTKDSTDSHFLFFIIAISLLVHSIIDFDLSFVYLGIILFLCLGAMVANSGNAPFRWNWNRPLINKGYPALLFALSITIFFISIRLLSANSSFMETLDVIQKSKDYNEITTPLNKALELHPNHPDYLMPTEFFPGKIGLLFQVYNQTKDDVYFDEAQKLLTDVAKKEKFNRRVLYQQITAYKLKNQLSEASDLVNKELVNFPWIISLYEESINLSFDLGSKALQEKDDNAREQHWNKSLEVYDSILAKKKILENLPKEQGQGEAFDISANTALSLAQIKYAYGDYAAASSFLQPFVQADKLSDPSNPELAQFNRNVARWYYAAGSKQNAPDQALYDKLLAADPGEQQQIELLLGSEPIK</sequence>
<dbReference type="Gene3D" id="1.25.40.10">
    <property type="entry name" value="Tetratricopeptide repeat domain"/>
    <property type="match status" value="1"/>
</dbReference>
<dbReference type="Proteomes" id="UP001519287">
    <property type="component" value="Unassembled WGS sequence"/>
</dbReference>
<feature type="transmembrane region" description="Helical" evidence="5">
    <location>
        <begin position="246"/>
        <end position="261"/>
    </location>
</feature>
<dbReference type="PANTHER" id="PTHR37422:SF13">
    <property type="entry name" value="LIPOPOLYSACCHARIDE BIOSYNTHESIS PROTEIN PA4999-RELATED"/>
    <property type="match status" value="1"/>
</dbReference>
<dbReference type="Pfam" id="PF04932">
    <property type="entry name" value="Wzy_C"/>
    <property type="match status" value="1"/>
</dbReference>
<dbReference type="EMBL" id="JAGGLB010000007">
    <property type="protein sequence ID" value="MBP1991152.1"/>
    <property type="molecule type" value="Genomic_DNA"/>
</dbReference>
<feature type="transmembrane region" description="Helical" evidence="5">
    <location>
        <begin position="194"/>
        <end position="215"/>
    </location>
</feature>
<comment type="caution">
    <text evidence="7">The sequence shown here is derived from an EMBL/GenBank/DDBJ whole genome shotgun (WGS) entry which is preliminary data.</text>
</comment>
<dbReference type="CDD" id="cd12087">
    <property type="entry name" value="TM_EGFR-like"/>
    <property type="match status" value="1"/>
</dbReference>
<feature type="transmembrane region" description="Helical" evidence="5">
    <location>
        <begin position="345"/>
        <end position="367"/>
    </location>
</feature>
<feature type="transmembrane region" description="Helical" evidence="5">
    <location>
        <begin position="542"/>
        <end position="562"/>
    </location>
</feature>
<evidence type="ECO:0000259" key="6">
    <source>
        <dbReference type="Pfam" id="PF04932"/>
    </source>
</evidence>
<feature type="transmembrane region" description="Helical" evidence="5">
    <location>
        <begin position="18"/>
        <end position="36"/>
    </location>
</feature>
<feature type="transmembrane region" description="Helical" evidence="5">
    <location>
        <begin position="448"/>
        <end position="472"/>
    </location>
</feature>
<evidence type="ECO:0000256" key="5">
    <source>
        <dbReference type="SAM" id="Phobius"/>
    </source>
</evidence>
<evidence type="ECO:0000256" key="3">
    <source>
        <dbReference type="ARBA" id="ARBA00022989"/>
    </source>
</evidence>
<dbReference type="InterPro" id="IPR007016">
    <property type="entry name" value="O-antigen_ligase-rel_domated"/>
</dbReference>
<evidence type="ECO:0000256" key="2">
    <source>
        <dbReference type="ARBA" id="ARBA00022692"/>
    </source>
</evidence>
<feature type="transmembrane region" description="Helical" evidence="5">
    <location>
        <begin position="135"/>
        <end position="157"/>
    </location>
</feature>
<feature type="transmembrane region" description="Helical" evidence="5">
    <location>
        <begin position="222"/>
        <end position="240"/>
    </location>
</feature>
<organism evidence="7 8">
    <name type="scientific">Paenibacillus eucommiae</name>
    <dbReference type="NCBI Taxonomy" id="1355755"/>
    <lineage>
        <taxon>Bacteria</taxon>
        <taxon>Bacillati</taxon>
        <taxon>Bacillota</taxon>
        <taxon>Bacilli</taxon>
        <taxon>Bacillales</taxon>
        <taxon>Paenibacillaceae</taxon>
        <taxon>Paenibacillus</taxon>
    </lineage>
</organism>
<evidence type="ECO:0000313" key="7">
    <source>
        <dbReference type="EMBL" id="MBP1991152.1"/>
    </source>
</evidence>
<comment type="subcellular location">
    <subcellularLocation>
        <location evidence="1">Membrane</location>
        <topology evidence="1">Multi-pass membrane protein</topology>
    </subcellularLocation>
</comment>
<feature type="domain" description="O-antigen ligase-related" evidence="6">
    <location>
        <begin position="231"/>
        <end position="457"/>
    </location>
</feature>
<feature type="transmembrane region" description="Helical" evidence="5">
    <location>
        <begin position="56"/>
        <end position="74"/>
    </location>
</feature>